<dbReference type="Proteomes" id="UP000294854">
    <property type="component" value="Unassembled WGS sequence"/>
</dbReference>
<dbReference type="EMBL" id="PUFO01000032">
    <property type="protein sequence ID" value="TDG78742.1"/>
    <property type="molecule type" value="Genomic_DNA"/>
</dbReference>
<evidence type="ECO:0000313" key="4">
    <source>
        <dbReference type="EMBL" id="TDG78742.1"/>
    </source>
</evidence>
<keyword evidence="6" id="KW-1185">Reference proteome</keyword>
<dbReference type="EMBL" id="PUFO01000051">
    <property type="protein sequence ID" value="TDG77551.1"/>
    <property type="molecule type" value="Genomic_DNA"/>
</dbReference>
<reference evidence="4 6" key="1">
    <citation type="journal article" date="2019" name="Appl. Microbiol. Biotechnol.">
        <title>Uncovering carbohydrate metabolism through a genotype-phenotype association study of 56 lactic acid bacteria genomes.</title>
        <authorList>
            <person name="Buron-Moles G."/>
            <person name="Chailyan A."/>
            <person name="Dolejs I."/>
            <person name="Forster J."/>
            <person name="Miks M.H."/>
        </authorList>
    </citation>
    <scope>NUCLEOTIDE SEQUENCE [LARGE SCALE GENOMIC DNA]</scope>
    <source>
        <strain evidence="4 6">ATCC 49373</strain>
    </source>
</reference>
<dbReference type="EMBL" id="PUFO01000006">
    <property type="protein sequence ID" value="TDG80819.1"/>
    <property type="molecule type" value="Genomic_DNA"/>
</dbReference>
<comment type="caution">
    <text evidence="4">The sequence shown here is derived from an EMBL/GenBank/DDBJ whole genome shotgun (WGS) entry which is preliminary data.</text>
</comment>
<dbReference type="AlphaFoldDB" id="A0A4R5NQY0"/>
<evidence type="ECO:0000313" key="1">
    <source>
        <dbReference type="EMBL" id="TDG71314.1"/>
    </source>
</evidence>
<evidence type="ECO:0000313" key="5">
    <source>
        <dbReference type="EMBL" id="TDG80819.1"/>
    </source>
</evidence>
<evidence type="ECO:0000313" key="2">
    <source>
        <dbReference type="EMBL" id="TDG73222.1"/>
    </source>
</evidence>
<dbReference type="EMBL" id="PUFO01000106">
    <property type="protein sequence ID" value="TDG71314.1"/>
    <property type="molecule type" value="Genomic_DNA"/>
</dbReference>
<dbReference type="EMBL" id="PUFO01000088">
    <property type="protein sequence ID" value="TDG73222.1"/>
    <property type="molecule type" value="Genomic_DNA"/>
</dbReference>
<evidence type="ECO:0000313" key="6">
    <source>
        <dbReference type="Proteomes" id="UP000294854"/>
    </source>
</evidence>
<proteinExistence type="predicted"/>
<name>A0A4R5NQY0_9LACO</name>
<feature type="non-terminal residue" evidence="4">
    <location>
        <position position="55"/>
    </location>
</feature>
<accession>A0A4R5NQY0</accession>
<gene>
    <name evidence="1" type="ORF">C5L31_001938</name>
    <name evidence="3" type="ORF">C5L31_001980</name>
    <name evidence="2" type="ORF">C5L31_001984</name>
    <name evidence="4" type="ORF">C5L31_002018</name>
    <name evidence="5" type="ORF">C5L31_002067</name>
</gene>
<organism evidence="4 6">
    <name type="scientific">Secundilactobacillus malefermentans</name>
    <dbReference type="NCBI Taxonomy" id="176292"/>
    <lineage>
        <taxon>Bacteria</taxon>
        <taxon>Bacillati</taxon>
        <taxon>Bacillota</taxon>
        <taxon>Bacilli</taxon>
        <taxon>Lactobacillales</taxon>
        <taxon>Lactobacillaceae</taxon>
        <taxon>Secundilactobacillus</taxon>
    </lineage>
</organism>
<protein>
    <submittedName>
        <fullName evidence="4">Uncharacterized protein</fullName>
    </submittedName>
</protein>
<evidence type="ECO:0000313" key="3">
    <source>
        <dbReference type="EMBL" id="TDG77551.1"/>
    </source>
</evidence>
<sequence>MCRILGVSRAQYYRYRSPKPSKRRAEDAGLKQRILRIFAEFKQRYGVMKIHHELN</sequence>
<reference evidence="4" key="2">
    <citation type="submission" date="2019-02" db="EMBL/GenBank/DDBJ databases">
        <authorList>
            <person name="Buron G."/>
            <person name="Chaylann A."/>
            <person name="Dolejs I."/>
            <person name="Forster J."/>
            <person name="Miks M.H."/>
        </authorList>
    </citation>
    <scope>NUCLEOTIDE SEQUENCE</scope>
    <source>
        <strain evidence="4">ATCC 49373</strain>
    </source>
</reference>